<dbReference type="AlphaFoldDB" id="A0A5J4TLT7"/>
<proteinExistence type="predicted"/>
<evidence type="ECO:0000313" key="1">
    <source>
        <dbReference type="EMBL" id="KAA6358929.1"/>
    </source>
</evidence>
<reference evidence="1 2" key="1">
    <citation type="submission" date="2019-03" db="EMBL/GenBank/DDBJ databases">
        <title>Single cell metagenomics reveals metabolic interactions within the superorganism composed of flagellate Streblomastix strix and complex community of Bacteroidetes bacteria on its surface.</title>
        <authorList>
            <person name="Treitli S.C."/>
            <person name="Kolisko M."/>
            <person name="Husnik F."/>
            <person name="Keeling P."/>
            <person name="Hampl V."/>
        </authorList>
    </citation>
    <scope>NUCLEOTIDE SEQUENCE [LARGE SCALE GENOMIC DNA]</scope>
    <source>
        <strain evidence="1">ST1C</strain>
    </source>
</reference>
<comment type="caution">
    <text evidence="1">The sequence shown here is derived from an EMBL/GenBank/DDBJ whole genome shotgun (WGS) entry which is preliminary data.</text>
</comment>
<gene>
    <name evidence="1" type="ORF">EZS28_045545</name>
</gene>
<evidence type="ECO:0000313" key="2">
    <source>
        <dbReference type="Proteomes" id="UP000324800"/>
    </source>
</evidence>
<dbReference type="EMBL" id="SNRW01029152">
    <property type="protein sequence ID" value="KAA6358929.1"/>
    <property type="molecule type" value="Genomic_DNA"/>
</dbReference>
<dbReference type="Proteomes" id="UP000324800">
    <property type="component" value="Unassembled WGS sequence"/>
</dbReference>
<accession>A0A5J4TLT7</accession>
<protein>
    <submittedName>
        <fullName evidence="1">Uncharacterized protein</fullName>
    </submittedName>
</protein>
<sequence length="74" mass="8447">MIGVYERFLKAIVFVLIPLIPIRSYTTVVRSKQQHLGASAQHVEAYDSMFHPSIFFLSDLTLAKHKLFVSPQIT</sequence>
<name>A0A5J4TLT7_9EUKA</name>
<organism evidence="1 2">
    <name type="scientific">Streblomastix strix</name>
    <dbReference type="NCBI Taxonomy" id="222440"/>
    <lineage>
        <taxon>Eukaryota</taxon>
        <taxon>Metamonada</taxon>
        <taxon>Preaxostyla</taxon>
        <taxon>Oxymonadida</taxon>
        <taxon>Streblomastigidae</taxon>
        <taxon>Streblomastix</taxon>
    </lineage>
</organism>